<organism evidence="3 4">
    <name type="scientific">Crinalium epipsammum PCC 9333</name>
    <dbReference type="NCBI Taxonomy" id="1173022"/>
    <lineage>
        <taxon>Bacteria</taxon>
        <taxon>Bacillati</taxon>
        <taxon>Cyanobacteriota</taxon>
        <taxon>Cyanophyceae</taxon>
        <taxon>Gomontiellales</taxon>
        <taxon>Gomontiellaceae</taxon>
        <taxon>Crinalium</taxon>
    </lineage>
</organism>
<keyword evidence="4" id="KW-1185">Reference proteome</keyword>
<evidence type="ECO:0000313" key="3">
    <source>
        <dbReference type="EMBL" id="AFZ12350.1"/>
    </source>
</evidence>
<feature type="region of interest" description="Disordered" evidence="1">
    <location>
        <begin position="260"/>
        <end position="327"/>
    </location>
</feature>
<dbReference type="eggNOG" id="ENOG502ZHJS">
    <property type="taxonomic scope" value="Bacteria"/>
</dbReference>
<evidence type="ECO:0008006" key="5">
    <source>
        <dbReference type="Google" id="ProtNLM"/>
    </source>
</evidence>
<dbReference type="AlphaFoldDB" id="K9VYW2"/>
<gene>
    <name evidence="3" type="ORF">Cri9333_1456</name>
</gene>
<feature type="chain" id="PRO_5003937123" description="DUF5666 domain-containing protein" evidence="2">
    <location>
        <begin position="29"/>
        <end position="327"/>
    </location>
</feature>
<dbReference type="PATRIC" id="fig|1173022.3.peg.1575"/>
<proteinExistence type="predicted"/>
<dbReference type="RefSeq" id="WP_015202472.1">
    <property type="nucleotide sequence ID" value="NC_019753.1"/>
</dbReference>
<dbReference type="EMBL" id="CP003620">
    <property type="protein sequence ID" value="AFZ12350.1"/>
    <property type="molecule type" value="Genomic_DNA"/>
</dbReference>
<reference evidence="3 4" key="1">
    <citation type="submission" date="2012-06" db="EMBL/GenBank/DDBJ databases">
        <title>Finished chromosome of genome of Crinalium epipsammum PCC 9333.</title>
        <authorList>
            <consortium name="US DOE Joint Genome Institute"/>
            <person name="Gugger M."/>
            <person name="Coursin T."/>
            <person name="Rippka R."/>
            <person name="Tandeau De Marsac N."/>
            <person name="Huntemann M."/>
            <person name="Wei C.-L."/>
            <person name="Han J."/>
            <person name="Detter J.C."/>
            <person name="Han C."/>
            <person name="Tapia R."/>
            <person name="Davenport K."/>
            <person name="Daligault H."/>
            <person name="Erkkila T."/>
            <person name="Gu W."/>
            <person name="Munk A.C.C."/>
            <person name="Teshima H."/>
            <person name="Xu Y."/>
            <person name="Chain P."/>
            <person name="Chen A."/>
            <person name="Krypides N."/>
            <person name="Mavromatis K."/>
            <person name="Markowitz V."/>
            <person name="Szeto E."/>
            <person name="Ivanova N."/>
            <person name="Mikhailova N."/>
            <person name="Ovchinnikova G."/>
            <person name="Pagani I."/>
            <person name="Pati A."/>
            <person name="Goodwin L."/>
            <person name="Peters L."/>
            <person name="Pitluck S."/>
            <person name="Woyke T."/>
            <person name="Kerfeld C."/>
        </authorList>
    </citation>
    <scope>NUCLEOTIDE SEQUENCE [LARGE SCALE GENOMIC DNA]</scope>
    <source>
        <strain evidence="3 4">PCC 9333</strain>
    </source>
</reference>
<protein>
    <recommendedName>
        <fullName evidence="5">DUF5666 domain-containing protein</fullName>
    </recommendedName>
</protein>
<feature type="compositionally biased region" description="Low complexity" evidence="1">
    <location>
        <begin position="297"/>
        <end position="315"/>
    </location>
</feature>
<dbReference type="HOGENOM" id="CLU_849205_0_0_3"/>
<feature type="signal peptide" evidence="2">
    <location>
        <begin position="1"/>
        <end position="28"/>
    </location>
</feature>
<evidence type="ECO:0000256" key="2">
    <source>
        <dbReference type="SAM" id="SignalP"/>
    </source>
</evidence>
<keyword evidence="2" id="KW-0732">Signal</keyword>
<dbReference type="OrthoDB" id="583826at2"/>
<dbReference type="Proteomes" id="UP000010472">
    <property type="component" value="Chromosome"/>
</dbReference>
<accession>K9VYW2</accession>
<sequence>MNFQTIKIVSGTSLSLLLFAISGYPVMAQTSNQMSQTGTTTVNMTAGQPVQGTVVSIVGNTVRMRLASGELTDISVPTADLQRLNLRLGTQIVATMGNDGNTTVALANGMNSSAMAATTGMDMMSQQGIRGVIRSIVGNVVTLELADGTTRSVTVSNEQRTQLNLQPGTVVTARSMTSGSNGDVFVEVANDNMASTGMINGTVRSIVGDVVTLTMPDGSARDVVLSRADIDRLNLVPGMNVAVMMNGGNTTVSLVNGTQQSTTMTSTNSIRTTSQPEMMSQNGDSTIVEERTSISETTTVSPTTTQPSNTTVNTTRRVQSRPVRALW</sequence>
<feature type="compositionally biased region" description="Polar residues" evidence="1">
    <location>
        <begin position="275"/>
        <end position="285"/>
    </location>
</feature>
<name>K9VYW2_9CYAN</name>
<feature type="compositionally biased region" description="Low complexity" evidence="1">
    <location>
        <begin position="260"/>
        <end position="274"/>
    </location>
</feature>
<evidence type="ECO:0000256" key="1">
    <source>
        <dbReference type="SAM" id="MobiDB-lite"/>
    </source>
</evidence>
<evidence type="ECO:0000313" key="4">
    <source>
        <dbReference type="Proteomes" id="UP000010472"/>
    </source>
</evidence>
<dbReference type="KEGG" id="cep:Cri9333_1456"/>